<feature type="binding site" evidence="14">
    <location>
        <position position="124"/>
    </location>
    <ligand>
        <name>[4Fe-4S] cluster</name>
        <dbReference type="ChEBI" id="CHEBI:49883"/>
        <note>4Fe-4S-S-AdoMet</note>
    </ligand>
</feature>
<evidence type="ECO:0000256" key="6">
    <source>
        <dbReference type="ARBA" id="ARBA00022485"/>
    </source>
</evidence>
<keyword evidence="6 14" id="KW-0004">4Fe-4S</keyword>
<dbReference type="SFLD" id="SFLDG01070">
    <property type="entry name" value="PLP-dependent"/>
    <property type="match status" value="1"/>
</dbReference>
<dbReference type="PANTHER" id="PTHR30538:SF1">
    <property type="entry name" value="L-LYSINE 2,3-AMINOMUTASE"/>
    <property type="match status" value="1"/>
</dbReference>
<dbReference type="GO" id="GO:0051539">
    <property type="term" value="F:4 iron, 4 sulfur cluster binding"/>
    <property type="evidence" value="ECO:0007669"/>
    <property type="project" value="UniProtKB-KW"/>
</dbReference>
<protein>
    <recommendedName>
        <fullName evidence="5">L-lysine 2,3-aminomutase</fullName>
    </recommendedName>
    <alternativeName>
        <fullName evidence="13">EF-P post-translational modification enzyme B</fullName>
    </alternativeName>
</protein>
<dbReference type="InterPro" id="IPR007197">
    <property type="entry name" value="rSAM"/>
</dbReference>
<dbReference type="PROSITE" id="PS51918">
    <property type="entry name" value="RADICAL_SAM"/>
    <property type="match status" value="1"/>
</dbReference>
<reference evidence="18" key="1">
    <citation type="submission" date="2016-09" db="EMBL/GenBank/DDBJ databases">
        <authorList>
            <person name="Varghese N."/>
            <person name="Submissions S."/>
        </authorList>
    </citation>
    <scope>NUCLEOTIDE SEQUENCE [LARGE SCALE GENOMIC DNA]</scope>
    <source>
        <strain evidence="18">ANC 4422</strain>
    </source>
</reference>
<dbReference type="InterPro" id="IPR022462">
    <property type="entry name" value="EpmB"/>
</dbReference>
<dbReference type="Gene3D" id="3.20.20.70">
    <property type="entry name" value="Aldolase class I"/>
    <property type="match status" value="1"/>
</dbReference>
<name>A0A1G6GSA3_9GAMM</name>
<evidence type="ECO:0000256" key="8">
    <source>
        <dbReference type="ARBA" id="ARBA00022723"/>
    </source>
</evidence>
<evidence type="ECO:0000256" key="12">
    <source>
        <dbReference type="ARBA" id="ARBA00023235"/>
    </source>
</evidence>
<dbReference type="SFLD" id="SFLDS00029">
    <property type="entry name" value="Radical_SAM"/>
    <property type="match status" value="1"/>
</dbReference>
<dbReference type="InterPro" id="IPR013785">
    <property type="entry name" value="Aldolase_TIM"/>
</dbReference>
<keyword evidence="11 14" id="KW-0411">Iron-sulfur</keyword>
<evidence type="ECO:0000313" key="18">
    <source>
        <dbReference type="Proteomes" id="UP000242501"/>
    </source>
</evidence>
<keyword evidence="10" id="KW-0408">Iron</keyword>
<proteinExistence type="inferred from homology"/>
<dbReference type="SUPFAM" id="SSF102114">
    <property type="entry name" value="Radical SAM enzymes"/>
    <property type="match status" value="1"/>
</dbReference>
<evidence type="ECO:0000256" key="5">
    <source>
        <dbReference type="ARBA" id="ARBA00022363"/>
    </source>
</evidence>
<dbReference type="Pfam" id="PF04055">
    <property type="entry name" value="Radical_SAM"/>
    <property type="match status" value="1"/>
</dbReference>
<dbReference type="RefSeq" id="WP_092746819.1">
    <property type="nucleotide sequence ID" value="NZ_FMYL01000002.1"/>
</dbReference>
<evidence type="ECO:0000256" key="3">
    <source>
        <dbReference type="ARBA" id="ARBA00001966"/>
    </source>
</evidence>
<dbReference type="PANTHER" id="PTHR30538">
    <property type="entry name" value="LYSINE 2,3-AMINOMUTASE-RELATED"/>
    <property type="match status" value="1"/>
</dbReference>
<evidence type="ECO:0000256" key="1">
    <source>
        <dbReference type="ARBA" id="ARBA00001352"/>
    </source>
</evidence>
<evidence type="ECO:0000256" key="13">
    <source>
        <dbReference type="ARBA" id="ARBA00030756"/>
    </source>
</evidence>
<dbReference type="NCBIfam" id="TIGR03821">
    <property type="entry name" value="EFP_modif_epmB"/>
    <property type="match status" value="1"/>
</dbReference>
<comment type="catalytic activity">
    <reaction evidence="1">
        <text>L-lysine = D-beta-lysine</text>
        <dbReference type="Rhea" id="RHEA:44148"/>
        <dbReference type="ChEBI" id="CHEBI:32551"/>
        <dbReference type="ChEBI" id="CHEBI:84138"/>
    </reaction>
</comment>
<keyword evidence="9 15" id="KW-0663">Pyridoxal phosphate</keyword>
<keyword evidence="7" id="KW-0949">S-adenosyl-L-methionine</keyword>
<keyword evidence="12" id="KW-0413">Isomerase</keyword>
<comment type="cofactor">
    <cofactor evidence="2 15">
        <name>pyridoxal 5'-phosphate</name>
        <dbReference type="ChEBI" id="CHEBI:597326"/>
    </cofactor>
</comment>
<evidence type="ECO:0000256" key="11">
    <source>
        <dbReference type="ARBA" id="ARBA00023014"/>
    </source>
</evidence>
<evidence type="ECO:0000256" key="14">
    <source>
        <dbReference type="PIRSR" id="PIRSR004911-1"/>
    </source>
</evidence>
<gene>
    <name evidence="17" type="ORF">SAMN05421733_102125</name>
</gene>
<keyword evidence="18" id="KW-1185">Reference proteome</keyword>
<evidence type="ECO:0000256" key="4">
    <source>
        <dbReference type="ARBA" id="ARBA00008703"/>
    </source>
</evidence>
<dbReference type="NCBIfam" id="TIGR00238">
    <property type="entry name" value="KamA family radical SAM protein"/>
    <property type="match status" value="1"/>
</dbReference>
<dbReference type="AlphaFoldDB" id="A0A1G6GSA3"/>
<dbReference type="InterPro" id="IPR058240">
    <property type="entry name" value="rSAM_sf"/>
</dbReference>
<dbReference type="Proteomes" id="UP000242501">
    <property type="component" value="Unassembled WGS sequence"/>
</dbReference>
<dbReference type="SFLD" id="SFLDF00314">
    <property type="entry name" value="L-lysine_2_3-aminomutase_(yjeK"/>
    <property type="match status" value="1"/>
</dbReference>
<comment type="cofactor">
    <cofactor evidence="3">
        <name>[4Fe-4S] cluster</name>
        <dbReference type="ChEBI" id="CHEBI:49883"/>
    </cofactor>
</comment>
<dbReference type="OrthoDB" id="9770937at2"/>
<evidence type="ECO:0000256" key="15">
    <source>
        <dbReference type="PIRSR" id="PIRSR603739-50"/>
    </source>
</evidence>
<evidence type="ECO:0000256" key="7">
    <source>
        <dbReference type="ARBA" id="ARBA00022691"/>
    </source>
</evidence>
<evidence type="ECO:0000256" key="10">
    <source>
        <dbReference type="ARBA" id="ARBA00023004"/>
    </source>
</evidence>
<accession>A0A1G6GSA3</accession>
<feature type="binding site" evidence="14">
    <location>
        <position position="121"/>
    </location>
    <ligand>
        <name>[4Fe-4S] cluster</name>
        <dbReference type="ChEBI" id="CHEBI:49883"/>
        <note>4Fe-4S-S-AdoMet</note>
    </ligand>
</feature>
<dbReference type="GO" id="GO:0016853">
    <property type="term" value="F:isomerase activity"/>
    <property type="evidence" value="ECO:0007669"/>
    <property type="project" value="UniProtKB-KW"/>
</dbReference>
<feature type="binding site" evidence="14">
    <location>
        <position position="117"/>
    </location>
    <ligand>
        <name>[4Fe-4S] cluster</name>
        <dbReference type="ChEBI" id="CHEBI:49883"/>
        <note>4Fe-4S-S-AdoMet</note>
    </ligand>
</feature>
<feature type="modified residue" description="N6-(pyridoxal phosphate)lysine" evidence="15">
    <location>
        <position position="329"/>
    </location>
</feature>
<evidence type="ECO:0000256" key="9">
    <source>
        <dbReference type="ARBA" id="ARBA00022898"/>
    </source>
</evidence>
<sequence length="340" mass="39372">MINYLYREQNWKSQLNDLITDPQELLDILSLSPDVLLSGAILASQQFKLRVPRSFVDKMEKNDPFDPLLLQVLPHHLELEEHAGFITDPLGEEAATQLPGVLHKYESRFLLTLTGACAIHCRYCFRRHFPYQENLPKNKDWLEIKTYIESQPYINEVILSGGDPLTLSNQKINTWLERIASIPQIKFLRIHSRVPIVIPERLDQELLNTLACSRLKVILVIHSNHANEIDERTQYYLKQLHQHNITLLNQTVLLKGVNDSVKVLQNLSYRLFECNVMPYYLHVLDKVKGAQHFDLSQDHVTTLYNELLALLPGYLVPKLVREIAGEKNKTPIVTQFNPTR</sequence>
<organism evidence="17 18">
    <name type="scientific">Acinetobacter boissieri</name>
    <dbReference type="NCBI Taxonomy" id="1219383"/>
    <lineage>
        <taxon>Bacteria</taxon>
        <taxon>Pseudomonadati</taxon>
        <taxon>Pseudomonadota</taxon>
        <taxon>Gammaproteobacteria</taxon>
        <taxon>Moraxellales</taxon>
        <taxon>Moraxellaceae</taxon>
        <taxon>Acinetobacter</taxon>
    </lineage>
</organism>
<comment type="similarity">
    <text evidence="4">Belongs to the radical SAM superfamily. KamA family.</text>
</comment>
<dbReference type="STRING" id="1219383.SAMN05421733_102125"/>
<dbReference type="GO" id="GO:0046872">
    <property type="term" value="F:metal ion binding"/>
    <property type="evidence" value="ECO:0007669"/>
    <property type="project" value="UniProtKB-KW"/>
</dbReference>
<dbReference type="InterPro" id="IPR003739">
    <property type="entry name" value="Lys_aminomutase/Glu_NH3_mut"/>
</dbReference>
<evidence type="ECO:0000259" key="16">
    <source>
        <dbReference type="PROSITE" id="PS51918"/>
    </source>
</evidence>
<feature type="domain" description="Radical SAM core" evidence="16">
    <location>
        <begin position="103"/>
        <end position="318"/>
    </location>
</feature>
<evidence type="ECO:0000256" key="2">
    <source>
        <dbReference type="ARBA" id="ARBA00001933"/>
    </source>
</evidence>
<evidence type="ECO:0000313" key="17">
    <source>
        <dbReference type="EMBL" id="SDB84867.1"/>
    </source>
</evidence>
<dbReference type="EMBL" id="FMYL01000002">
    <property type="protein sequence ID" value="SDB84867.1"/>
    <property type="molecule type" value="Genomic_DNA"/>
</dbReference>
<keyword evidence="8 14" id="KW-0479">Metal-binding</keyword>
<dbReference type="CDD" id="cd01335">
    <property type="entry name" value="Radical_SAM"/>
    <property type="match status" value="1"/>
</dbReference>
<dbReference type="PIRSF" id="PIRSF004911">
    <property type="entry name" value="DUF160"/>
    <property type="match status" value="1"/>
</dbReference>